<evidence type="ECO:0000313" key="3">
    <source>
        <dbReference type="Proteomes" id="UP000009872"/>
    </source>
</evidence>
<evidence type="ECO:0000259" key="1">
    <source>
        <dbReference type="Pfam" id="PF04466"/>
    </source>
</evidence>
<dbReference type="Gene3D" id="3.40.50.300">
    <property type="entry name" value="P-loop containing nucleotide triphosphate hydrolases"/>
    <property type="match status" value="1"/>
</dbReference>
<dbReference type="InterPro" id="IPR027417">
    <property type="entry name" value="P-loop_NTPase"/>
</dbReference>
<sequence length="528" mass="60431">MGGIRLKAPRNLKIDFCPSPKQYELWKLLQPECPRCGGEIQQKLIGYDANLNPQYKPYCSKCGNHNVPQLILGGGAAGGGKSYLASVWLVSSCIRFPDLRAVVARKTLKSLKESTWNTIRMIIKKWGLVEDQHYHINNVAGTLRFWNGSVILMLDLADQPSDPNFERFGSMEVTICAVDEVSEISQKAIEVLFSRLRWKTHETFKVSKMLLTTNPTTNWIRERFVQDRNGDKVTTREGEFYVPFSVFDNPDIAFRQTYEAALNKISDQATKERLLYGNWDFIEANDMAIYRLFDGNKHLVTGLKEKVYDPSKPLITVWDFNVVPHMSTLLAQIDYDNKKVYILEEILGKAEDKENNTPGLARKIQKKLYREKHIGGVDVTGDPAGLQRSTTSEDGVNNFTIITDTFGKGILRPKIKLLKKQPPQTTRCEFINELFSGFGNWEIQIDIRCRKLTEDLLYQLKNEDGSKNKSKVTDSRTGVKYEKYGHLSDCLDYLLCYYLRDMWNKFKNGGDSSSTLHTTVAHYDGFNY</sequence>
<dbReference type="OrthoDB" id="924847at2"/>
<organism evidence="2 3">
    <name type="scientific">Bacteroides oleiciplenus YIT 12058</name>
    <dbReference type="NCBI Taxonomy" id="742727"/>
    <lineage>
        <taxon>Bacteria</taxon>
        <taxon>Pseudomonadati</taxon>
        <taxon>Bacteroidota</taxon>
        <taxon>Bacteroidia</taxon>
        <taxon>Bacteroidales</taxon>
        <taxon>Bacteroidaceae</taxon>
        <taxon>Bacteroides</taxon>
    </lineage>
</organism>
<keyword evidence="3" id="KW-1185">Reference proteome</keyword>
<dbReference type="AlphaFoldDB" id="K9E6M0"/>
<reference evidence="2 3" key="1">
    <citation type="submission" date="2012-09" db="EMBL/GenBank/DDBJ databases">
        <title>The Genome Sequence of Bacteroides oleiciplenus YIT 12058.</title>
        <authorList>
            <consortium name="The Broad Institute Genome Sequencing Platform"/>
            <person name="Earl A."/>
            <person name="Ward D."/>
            <person name="Feldgarden M."/>
            <person name="Gevers D."/>
            <person name="Morotomi M."/>
            <person name="Walker B."/>
            <person name="Young S.K."/>
            <person name="Zeng Q."/>
            <person name="Gargeya S."/>
            <person name="Fitzgerald M."/>
            <person name="Haas B."/>
            <person name="Abouelleil A."/>
            <person name="Alvarado L."/>
            <person name="Arachchi H.M."/>
            <person name="Berlin A.M."/>
            <person name="Chapman S.B."/>
            <person name="Goldberg J."/>
            <person name="Griggs A."/>
            <person name="Gujja S."/>
            <person name="Hansen M."/>
            <person name="Howarth C."/>
            <person name="Imamovic A."/>
            <person name="Larimer J."/>
            <person name="McCowen C."/>
            <person name="Montmayeur A."/>
            <person name="Murphy C."/>
            <person name="Neiman D."/>
            <person name="Pearson M."/>
            <person name="Priest M."/>
            <person name="Roberts A."/>
            <person name="Saif S."/>
            <person name="Shea T."/>
            <person name="Sisk P."/>
            <person name="Sykes S."/>
            <person name="Wortman J."/>
            <person name="Nusbaum C."/>
            <person name="Birren B."/>
        </authorList>
    </citation>
    <scope>NUCLEOTIDE SEQUENCE [LARGE SCALE GENOMIC DNA]</scope>
    <source>
        <strain evidence="2 3">YIT 12058</strain>
    </source>
</reference>
<dbReference type="InterPro" id="IPR035412">
    <property type="entry name" value="Terminase_L_N"/>
</dbReference>
<proteinExistence type="predicted"/>
<evidence type="ECO:0000313" key="2">
    <source>
        <dbReference type="EMBL" id="EKU92293.1"/>
    </source>
</evidence>
<feature type="domain" description="Phage terminase large subunit N-terminal" evidence="1">
    <location>
        <begin position="75"/>
        <end position="237"/>
    </location>
</feature>
<dbReference type="EMBL" id="ADLF01000002">
    <property type="protein sequence ID" value="EKU92293.1"/>
    <property type="molecule type" value="Genomic_DNA"/>
</dbReference>
<dbReference type="eggNOG" id="ENOG502Z8ZR">
    <property type="taxonomic scope" value="Bacteria"/>
</dbReference>
<name>K9E6M0_9BACE</name>
<dbReference type="HOGENOM" id="CLU_549547_0_0_10"/>
<dbReference type="PATRIC" id="fig|742727.4.peg.747"/>
<dbReference type="Proteomes" id="UP000009872">
    <property type="component" value="Unassembled WGS sequence"/>
</dbReference>
<comment type="caution">
    <text evidence="2">The sequence shown here is derived from an EMBL/GenBank/DDBJ whole genome shotgun (WGS) entry which is preliminary data.</text>
</comment>
<dbReference type="Pfam" id="PF04466">
    <property type="entry name" value="Terminase_3"/>
    <property type="match status" value="1"/>
</dbReference>
<protein>
    <recommendedName>
        <fullName evidence="1">Phage terminase large subunit N-terminal domain-containing protein</fullName>
    </recommendedName>
</protein>
<gene>
    <name evidence="2" type="ORF">HMPREF9447_00743</name>
</gene>
<accession>K9E6M0</accession>
<dbReference type="STRING" id="742727.HMPREF9447_00743"/>
<dbReference type="RefSeq" id="WP_009128173.1">
    <property type="nucleotide sequence ID" value="NZ_JH992940.1"/>
</dbReference>